<dbReference type="RefSeq" id="XP_060325069.1">
    <property type="nucleotide sequence ID" value="XM_060474452.1"/>
</dbReference>
<evidence type="ECO:0000313" key="1">
    <source>
        <dbReference type="EMBL" id="KAK0444284.1"/>
    </source>
</evidence>
<organism evidence="1 2">
    <name type="scientific">Armillaria tabescens</name>
    <name type="common">Ringless honey mushroom</name>
    <name type="synonym">Agaricus tabescens</name>
    <dbReference type="NCBI Taxonomy" id="1929756"/>
    <lineage>
        <taxon>Eukaryota</taxon>
        <taxon>Fungi</taxon>
        <taxon>Dikarya</taxon>
        <taxon>Basidiomycota</taxon>
        <taxon>Agaricomycotina</taxon>
        <taxon>Agaricomycetes</taxon>
        <taxon>Agaricomycetidae</taxon>
        <taxon>Agaricales</taxon>
        <taxon>Marasmiineae</taxon>
        <taxon>Physalacriaceae</taxon>
        <taxon>Desarmillaria</taxon>
    </lineage>
</organism>
<keyword evidence="2" id="KW-1185">Reference proteome</keyword>
<protein>
    <submittedName>
        <fullName evidence="1">Uncharacterized protein</fullName>
    </submittedName>
</protein>
<dbReference type="InterPro" id="IPR027796">
    <property type="entry name" value="OTT_1508_deam-like"/>
</dbReference>
<gene>
    <name evidence="1" type="ORF">EV420DRAFT_1575147</name>
</gene>
<comment type="caution">
    <text evidence="1">The sequence shown here is derived from an EMBL/GenBank/DDBJ whole genome shotgun (WGS) entry which is preliminary data.</text>
</comment>
<dbReference type="Proteomes" id="UP001175211">
    <property type="component" value="Unassembled WGS sequence"/>
</dbReference>
<proteinExistence type="predicted"/>
<dbReference type="GeneID" id="85358000"/>
<accession>A0AA39JKR5</accession>
<reference evidence="1" key="1">
    <citation type="submission" date="2023-06" db="EMBL/GenBank/DDBJ databases">
        <authorList>
            <consortium name="Lawrence Berkeley National Laboratory"/>
            <person name="Ahrendt S."/>
            <person name="Sahu N."/>
            <person name="Indic B."/>
            <person name="Wong-Bajracharya J."/>
            <person name="Merenyi Z."/>
            <person name="Ke H.-M."/>
            <person name="Monk M."/>
            <person name="Kocsube S."/>
            <person name="Drula E."/>
            <person name="Lipzen A."/>
            <person name="Balint B."/>
            <person name="Henrissat B."/>
            <person name="Andreopoulos B."/>
            <person name="Martin F.M."/>
            <person name="Harder C.B."/>
            <person name="Rigling D."/>
            <person name="Ford K.L."/>
            <person name="Foster G.D."/>
            <person name="Pangilinan J."/>
            <person name="Papanicolaou A."/>
            <person name="Barry K."/>
            <person name="LaButti K."/>
            <person name="Viragh M."/>
            <person name="Koriabine M."/>
            <person name="Yan M."/>
            <person name="Riley R."/>
            <person name="Champramary S."/>
            <person name="Plett K.L."/>
            <person name="Tsai I.J."/>
            <person name="Slot J."/>
            <person name="Sipos G."/>
            <person name="Plett J."/>
            <person name="Nagy L.G."/>
            <person name="Grigoriev I.V."/>
        </authorList>
    </citation>
    <scope>NUCLEOTIDE SEQUENCE</scope>
    <source>
        <strain evidence="1">CCBAS 213</strain>
    </source>
</reference>
<sequence>MSSTEETPESYLVILASSPEPRETDKPSIIHDERRTLGLLDALAGICVSQKEGEAYASAIATASESCTIFIIGNHEEVPQETQDYLTDICQKLTGIAHLVDTSESRTPSIEDLSPKARDSIRRYFRIGDEDLLLDLLEAIARNWKLSDPKTAAFINMLDLLPMSDQMDAPFLVERYLRKVLKTYNETTKLIRFVVSPRRGHIFRNQPKLVFLRSEKRSVELDIKTAVGTLKRQMDIIDEDERFLDRFVDDAGVRFEEQYTCCPHCECAMLAAILEQWKMPQRPAPVVGISELSCLGCRLYFTAYKNALRELPAIDLPKQFIVTGTHNTLYLPWVSPDLTSINPDLHAAVQKHLKVLVQAASVAHVRSRHRYSESTTHSSEEEGMLPWKSSYGTLYIFNFLSFAHRFFSRGCERLLGKEVCRRRSFTDEEKEEKNSNFLTALSCFQQPYAEISTNHLKIVINIQ</sequence>
<dbReference type="Pfam" id="PF14441">
    <property type="entry name" value="OTT_1508_deam"/>
    <property type="match status" value="1"/>
</dbReference>
<name>A0AA39JKR5_ARMTA</name>
<dbReference type="EMBL" id="JAUEPS010000055">
    <property type="protein sequence ID" value="KAK0444284.1"/>
    <property type="molecule type" value="Genomic_DNA"/>
</dbReference>
<evidence type="ECO:0000313" key="2">
    <source>
        <dbReference type="Proteomes" id="UP001175211"/>
    </source>
</evidence>
<dbReference type="AlphaFoldDB" id="A0AA39JKR5"/>